<gene>
    <name evidence="2" type="ORF">UFOPK2624_01814</name>
</gene>
<dbReference type="SUPFAM" id="SSF53383">
    <property type="entry name" value="PLP-dependent transferases"/>
    <property type="match status" value="1"/>
</dbReference>
<name>A0A6J6RHR9_9ZZZZ</name>
<evidence type="ECO:0000256" key="1">
    <source>
        <dbReference type="ARBA" id="ARBA00001933"/>
    </source>
</evidence>
<dbReference type="PANTHER" id="PTHR43713">
    <property type="entry name" value="GLUTAMATE-1-SEMIALDEHYDE 2,1-AMINOMUTASE"/>
    <property type="match status" value="1"/>
</dbReference>
<reference evidence="2" key="1">
    <citation type="submission" date="2020-05" db="EMBL/GenBank/DDBJ databases">
        <authorList>
            <person name="Chiriac C."/>
            <person name="Salcher M."/>
            <person name="Ghai R."/>
            <person name="Kavagutti S V."/>
        </authorList>
    </citation>
    <scope>NUCLEOTIDE SEQUENCE</scope>
</reference>
<comment type="cofactor">
    <cofactor evidence="1">
        <name>pyridoxal 5'-phosphate</name>
        <dbReference type="ChEBI" id="CHEBI:597326"/>
    </cofactor>
</comment>
<protein>
    <submittedName>
        <fullName evidence="2">Unannotated protein</fullName>
    </submittedName>
</protein>
<organism evidence="2">
    <name type="scientific">freshwater metagenome</name>
    <dbReference type="NCBI Taxonomy" id="449393"/>
    <lineage>
        <taxon>unclassified sequences</taxon>
        <taxon>metagenomes</taxon>
        <taxon>ecological metagenomes</taxon>
    </lineage>
</organism>
<dbReference type="Gene3D" id="3.90.1150.10">
    <property type="entry name" value="Aspartate Aminotransferase, domain 1"/>
    <property type="match status" value="1"/>
</dbReference>
<dbReference type="InterPro" id="IPR015422">
    <property type="entry name" value="PyrdxlP-dep_Trfase_small"/>
</dbReference>
<dbReference type="PANTHER" id="PTHR43713:SF3">
    <property type="entry name" value="GLUTAMATE-1-SEMIALDEHYDE 2,1-AMINOMUTASE 1, CHLOROPLASTIC-RELATED"/>
    <property type="match status" value="1"/>
</dbReference>
<sequence length="106" mass="10925">MIESRADCLAGSLANAFAAAGITVCVPRFATLVGLFFGDTAPTDYVSACTTDEALYALFFHELLDRGIAIAPGAYEVMFPGLAHDDEVLTAISDAAHAAAAAVASR</sequence>
<accession>A0A6J6RHR9</accession>
<evidence type="ECO:0000313" key="2">
    <source>
        <dbReference type="EMBL" id="CAB4722526.1"/>
    </source>
</evidence>
<dbReference type="AlphaFoldDB" id="A0A6J6RHR9"/>
<dbReference type="InterPro" id="IPR015424">
    <property type="entry name" value="PyrdxlP-dep_Trfase"/>
</dbReference>
<dbReference type="EMBL" id="CAEZXY010000122">
    <property type="protein sequence ID" value="CAB4722526.1"/>
    <property type="molecule type" value="Genomic_DNA"/>
</dbReference>
<proteinExistence type="predicted"/>